<dbReference type="EMBL" id="CAKMRJ010001112">
    <property type="protein sequence ID" value="CAH1421189.1"/>
    <property type="molecule type" value="Genomic_DNA"/>
</dbReference>
<gene>
    <name evidence="1" type="ORF">LVIROSA_LOCUS8603</name>
</gene>
<name>A0AAU9MAR4_9ASTR</name>
<evidence type="ECO:0000313" key="1">
    <source>
        <dbReference type="EMBL" id="CAH1421189.1"/>
    </source>
</evidence>
<dbReference type="Proteomes" id="UP001157418">
    <property type="component" value="Unassembled WGS sequence"/>
</dbReference>
<comment type="caution">
    <text evidence="1">The sequence shown here is derived from an EMBL/GenBank/DDBJ whole genome shotgun (WGS) entry which is preliminary data.</text>
</comment>
<dbReference type="AlphaFoldDB" id="A0AAU9MAR4"/>
<organism evidence="1 2">
    <name type="scientific">Lactuca virosa</name>
    <dbReference type="NCBI Taxonomy" id="75947"/>
    <lineage>
        <taxon>Eukaryota</taxon>
        <taxon>Viridiplantae</taxon>
        <taxon>Streptophyta</taxon>
        <taxon>Embryophyta</taxon>
        <taxon>Tracheophyta</taxon>
        <taxon>Spermatophyta</taxon>
        <taxon>Magnoliopsida</taxon>
        <taxon>eudicotyledons</taxon>
        <taxon>Gunneridae</taxon>
        <taxon>Pentapetalae</taxon>
        <taxon>asterids</taxon>
        <taxon>campanulids</taxon>
        <taxon>Asterales</taxon>
        <taxon>Asteraceae</taxon>
        <taxon>Cichorioideae</taxon>
        <taxon>Cichorieae</taxon>
        <taxon>Lactucinae</taxon>
        <taxon>Lactuca</taxon>
    </lineage>
</organism>
<reference evidence="1 2" key="1">
    <citation type="submission" date="2022-01" db="EMBL/GenBank/DDBJ databases">
        <authorList>
            <person name="Xiong W."/>
            <person name="Schranz E."/>
        </authorList>
    </citation>
    <scope>NUCLEOTIDE SEQUENCE [LARGE SCALE GENOMIC DNA]</scope>
</reference>
<proteinExistence type="predicted"/>
<sequence>MILCFLKRKAMKKQKLTDTILTGFPTLFNLKVLQHHRCLFVSFILIFHHQDAYHKANRSSLSCFTNSSHTNILFLVIIIKRLQTVQDTA</sequence>
<keyword evidence="2" id="KW-1185">Reference proteome</keyword>
<protein>
    <submittedName>
        <fullName evidence="1">Uncharacterized protein</fullName>
    </submittedName>
</protein>
<accession>A0AAU9MAR4</accession>
<evidence type="ECO:0000313" key="2">
    <source>
        <dbReference type="Proteomes" id="UP001157418"/>
    </source>
</evidence>